<dbReference type="InterPro" id="IPR011990">
    <property type="entry name" value="TPR-like_helical_dom_sf"/>
</dbReference>
<feature type="repeat" description="PPR" evidence="2">
    <location>
        <begin position="411"/>
        <end position="445"/>
    </location>
</feature>
<dbReference type="PANTHER" id="PTHR47926:SF369">
    <property type="entry name" value="DYW DOMAIN-CONTAINING PROTEIN"/>
    <property type="match status" value="1"/>
</dbReference>
<dbReference type="GO" id="GO:0099402">
    <property type="term" value="P:plant organ development"/>
    <property type="evidence" value="ECO:0007669"/>
    <property type="project" value="UniProtKB-ARBA"/>
</dbReference>
<dbReference type="Proteomes" id="UP000243459">
    <property type="component" value="Chromosome 6"/>
</dbReference>
<dbReference type="Pfam" id="PF13041">
    <property type="entry name" value="PPR_2"/>
    <property type="match status" value="4"/>
</dbReference>
<keyword evidence="1" id="KW-0677">Repeat</keyword>
<feature type="repeat" description="PPR" evidence="2">
    <location>
        <begin position="142"/>
        <end position="176"/>
    </location>
</feature>
<dbReference type="GO" id="GO:0008270">
    <property type="term" value="F:zinc ion binding"/>
    <property type="evidence" value="ECO:0007669"/>
    <property type="project" value="InterPro"/>
</dbReference>
<dbReference type="GO" id="GO:0003723">
    <property type="term" value="F:RNA binding"/>
    <property type="evidence" value="ECO:0007669"/>
    <property type="project" value="InterPro"/>
</dbReference>
<feature type="repeat" description="PPR" evidence="2">
    <location>
        <begin position="481"/>
        <end position="515"/>
    </location>
</feature>
<keyword evidence="5" id="KW-1185">Reference proteome</keyword>
<organism evidence="4 5">
    <name type="scientific">Asparagus officinalis</name>
    <name type="common">Garden asparagus</name>
    <dbReference type="NCBI Taxonomy" id="4686"/>
    <lineage>
        <taxon>Eukaryota</taxon>
        <taxon>Viridiplantae</taxon>
        <taxon>Streptophyta</taxon>
        <taxon>Embryophyta</taxon>
        <taxon>Tracheophyta</taxon>
        <taxon>Spermatophyta</taxon>
        <taxon>Magnoliopsida</taxon>
        <taxon>Liliopsida</taxon>
        <taxon>Asparagales</taxon>
        <taxon>Asparagaceae</taxon>
        <taxon>Asparagoideae</taxon>
        <taxon>Asparagus</taxon>
    </lineage>
</organism>
<feature type="repeat" description="PPR" evidence="2">
    <location>
        <begin position="246"/>
        <end position="280"/>
    </location>
</feature>
<reference evidence="5" key="1">
    <citation type="journal article" date="2017" name="Nat. Commun.">
        <title>The asparagus genome sheds light on the origin and evolution of a young Y chromosome.</title>
        <authorList>
            <person name="Harkess A."/>
            <person name="Zhou J."/>
            <person name="Xu C."/>
            <person name="Bowers J.E."/>
            <person name="Van der Hulst R."/>
            <person name="Ayyampalayam S."/>
            <person name="Mercati F."/>
            <person name="Riccardi P."/>
            <person name="McKain M.R."/>
            <person name="Kakrana A."/>
            <person name="Tang H."/>
            <person name="Ray J."/>
            <person name="Groenendijk J."/>
            <person name="Arikit S."/>
            <person name="Mathioni S.M."/>
            <person name="Nakano M."/>
            <person name="Shan H."/>
            <person name="Telgmann-Rauber A."/>
            <person name="Kanno A."/>
            <person name="Yue Z."/>
            <person name="Chen H."/>
            <person name="Li W."/>
            <person name="Chen Y."/>
            <person name="Xu X."/>
            <person name="Zhang Y."/>
            <person name="Luo S."/>
            <person name="Chen H."/>
            <person name="Gao J."/>
            <person name="Mao Z."/>
            <person name="Pires J.C."/>
            <person name="Luo M."/>
            <person name="Kudrna D."/>
            <person name="Wing R.A."/>
            <person name="Meyers B.C."/>
            <person name="Yi K."/>
            <person name="Kong H."/>
            <person name="Lavrijsen P."/>
            <person name="Sunseri F."/>
            <person name="Falavigna A."/>
            <person name="Ye Y."/>
            <person name="Leebens-Mack J.H."/>
            <person name="Chen G."/>
        </authorList>
    </citation>
    <scope>NUCLEOTIDE SEQUENCE [LARGE SCALE GENOMIC DNA]</scope>
    <source>
        <strain evidence="5">cv. DH0086</strain>
    </source>
</reference>
<dbReference type="Gramene" id="ONK66023">
    <property type="protein sequence ID" value="ONK66023"/>
    <property type="gene ID" value="A4U43_C06F3380"/>
</dbReference>
<dbReference type="InterPro" id="IPR032867">
    <property type="entry name" value="DYW_dom"/>
</dbReference>
<name>A0A5P1EJV1_ASPOF</name>
<proteinExistence type="predicted"/>
<dbReference type="AlphaFoldDB" id="A0A5P1EJV1"/>
<dbReference type="Pfam" id="PF14432">
    <property type="entry name" value="DYW_deaminase"/>
    <property type="match status" value="1"/>
</dbReference>
<dbReference type="PANTHER" id="PTHR47926">
    <property type="entry name" value="PENTATRICOPEPTIDE REPEAT-CONTAINING PROTEIN"/>
    <property type="match status" value="1"/>
</dbReference>
<feature type="repeat" description="PPR" evidence="2">
    <location>
        <begin position="111"/>
        <end position="141"/>
    </location>
</feature>
<dbReference type="GO" id="GO:0009451">
    <property type="term" value="P:RNA modification"/>
    <property type="evidence" value="ECO:0007669"/>
    <property type="project" value="InterPro"/>
</dbReference>
<feature type="repeat" description="PPR" evidence="2">
    <location>
        <begin position="380"/>
        <end position="410"/>
    </location>
</feature>
<feature type="repeat" description="PPR" evidence="2">
    <location>
        <begin position="617"/>
        <end position="652"/>
    </location>
</feature>
<evidence type="ECO:0000259" key="3">
    <source>
        <dbReference type="Pfam" id="PF14432"/>
    </source>
</evidence>
<dbReference type="EMBL" id="CM007386">
    <property type="protein sequence ID" value="ONK66023.1"/>
    <property type="molecule type" value="Genomic_DNA"/>
</dbReference>
<accession>A0A5P1EJV1</accession>
<dbReference type="SUPFAM" id="SSF81901">
    <property type="entry name" value="HCP-like"/>
    <property type="match status" value="1"/>
</dbReference>
<feature type="repeat" description="PPR" evidence="2">
    <location>
        <begin position="446"/>
        <end position="480"/>
    </location>
</feature>
<dbReference type="FunFam" id="1.25.40.10:FF:000393">
    <property type="entry name" value="Pentatricopeptide repeat-containing protein At1g20230"/>
    <property type="match status" value="1"/>
</dbReference>
<evidence type="ECO:0000313" key="4">
    <source>
        <dbReference type="EMBL" id="ONK66023.1"/>
    </source>
</evidence>
<dbReference type="PROSITE" id="PS51375">
    <property type="entry name" value="PPR"/>
    <property type="match status" value="10"/>
</dbReference>
<dbReference type="FunFam" id="1.25.40.10:FF:000158">
    <property type="entry name" value="pentatricopeptide repeat-containing protein At2g33680"/>
    <property type="match status" value="1"/>
</dbReference>
<dbReference type="OMA" id="RCLHHFK"/>
<dbReference type="Gene3D" id="1.25.40.10">
    <property type="entry name" value="Tetratricopeptide repeat domain"/>
    <property type="match status" value="5"/>
</dbReference>
<protein>
    <recommendedName>
        <fullName evidence="3">DYW domain-containing protein</fullName>
    </recommendedName>
</protein>
<dbReference type="Pfam" id="PF01535">
    <property type="entry name" value="PPR"/>
    <property type="match status" value="6"/>
</dbReference>
<dbReference type="FunFam" id="1.25.40.10:FF:000380">
    <property type="entry name" value="Pentatricopeptide repeat-containing protein, chloroplastic"/>
    <property type="match status" value="1"/>
</dbReference>
<dbReference type="InterPro" id="IPR046960">
    <property type="entry name" value="PPR_At4g14850-like_plant"/>
</dbReference>
<feature type="domain" description="DYW" evidence="3">
    <location>
        <begin position="817"/>
        <end position="886"/>
    </location>
</feature>
<dbReference type="OrthoDB" id="185373at2759"/>
<feature type="repeat" description="PPR" evidence="2">
    <location>
        <begin position="310"/>
        <end position="344"/>
    </location>
</feature>
<dbReference type="InterPro" id="IPR002885">
    <property type="entry name" value="PPR_rpt"/>
</dbReference>
<gene>
    <name evidence="4" type="ORF">A4U43_C06F3380</name>
</gene>
<dbReference type="NCBIfam" id="TIGR00756">
    <property type="entry name" value="PPR"/>
    <property type="match status" value="9"/>
</dbReference>
<evidence type="ECO:0000256" key="1">
    <source>
        <dbReference type="ARBA" id="ARBA00022737"/>
    </source>
</evidence>
<evidence type="ECO:0000313" key="5">
    <source>
        <dbReference type="Proteomes" id="UP000243459"/>
    </source>
</evidence>
<sequence>MENLLLPLKPKTQFPTPIPAFIKPQPTTPSSKPITSFAQNPKHLASHNRPISKSTHLSHNATLQEAISALENGTQIRPKTYISLLQSCIDSDAIDEGRRLHSSIGSVTEQNPFVETKLVSMYAKCGCLDEARKVFDGMRERNLYTWSAMIGGYSREQRWEEVVDLFFEMMREEAVPDSFLLPKILQACSNVGDVETGRLLHSVAVRSGFLDSSVATHVSNSILAMYAKCGELELAKKFFGRLETKNRVSWNAIISGHCQFGENEEALRLFEQMVDENVEPGLVTWNILIASYNQAMELMEKMERAGVSPDVVSWTSMISGFVQNNKSSQALDLFQEMILCEVKPNAMTIASVMSACADLRSLKKGKEIHSYAIKIGSVTNVLVLNALVDMYGKCGRLEDAERLFDTISEKDVYTWNSMIGGYTLAGYCGKAFELFLKMETLGVRRNVVTWNVMMSGYIQNGDEEQAMELFQRMERDGIRRNTASWNTLISGSLQNGNLDNALSIFRQMQSNRERPNSITILGILPAFANLLSTLKIKELHASIFHTDLQSDTSITNALINAYSNAGDIRLAYAVFNNLQSKDLISWNSMISGCVLNGSTHPAWDLFLQMKEQGVKPNQATLTSVIRAYSLDKMVKEGIQLFSSMMEEYQLTPSSENYREMVELFGRSGRLGEASELIENMQIEPDSAVWNALLTAARIHGNFKVASLAAKHLIRLEPNNTRFQRLLSYLQTFIVKDGDLSKELKPKSENSTSVSCDCCWIEVKNKIHTFSTGDKPTAEMEPKLDEFNGMAEEIKTSMMPGFLGSKLDIEGLEDNGAIHGEKLAVAFSLINTPRLRTIKIIKSVKMCTECHNIVKLVSKVYRREILLKDPACLHFFKDGNCSCRDYW</sequence>
<feature type="repeat" description="PPR" evidence="2">
    <location>
        <begin position="582"/>
        <end position="616"/>
    </location>
</feature>
<evidence type="ECO:0000256" key="2">
    <source>
        <dbReference type="PROSITE-ProRule" id="PRU00708"/>
    </source>
</evidence>